<sequence>MNDGNPSGYRYLLMPDSFKGTMSAMEVCDIMKRAILQRGPDAQVVAVPVADGGEGTVDCFLYAFGGERKTVTATGPYGEKKEAFYGIMGDTAVVEMAAAAGFSTEDSGKRDPSSATTFGVGELIRAAVEGGARKIILGLGGSCTNDGGAGMAAALGTVFYDESGQPFVPTGGTLKQVKRIDIRETKKLLSNISIEVMCDIDNPLYGPQGAAYVFAPQKGADEKMVRMLDDNLRAFAVALERETGQDVSKLPGGGAAGGMGAGAYALLGAKLSQGIDVILDMMRFEELARGCKAIFTGEGRFDSQSLGGKVVVGIGRRARRAGIPVIVVAGRVAEDLPGLADVGISSVYQTAARPYRSRNEMLEKCRKDLFDTMIRALDCEGL</sequence>
<comment type="caution">
    <text evidence="5">The sequence shown here is derived from an EMBL/GenBank/DDBJ whole genome shotgun (WGS) entry which is preliminary data.</text>
</comment>
<name>A0A9D1N8M3_9FIRM</name>
<proteinExistence type="inferred from homology"/>
<evidence type="ECO:0000256" key="2">
    <source>
        <dbReference type="ARBA" id="ARBA00022679"/>
    </source>
</evidence>
<dbReference type="Gene3D" id="3.90.1510.10">
    <property type="entry name" value="Glycerate kinase, domain 2"/>
    <property type="match status" value="1"/>
</dbReference>
<dbReference type="PANTHER" id="PTHR21599">
    <property type="entry name" value="GLYCERATE KINASE"/>
    <property type="match status" value="1"/>
</dbReference>
<dbReference type="Gene3D" id="3.40.50.10350">
    <property type="entry name" value="Glycerate kinase, domain 1"/>
    <property type="match status" value="1"/>
</dbReference>
<keyword evidence="3 4" id="KW-0418">Kinase</keyword>
<dbReference type="PANTHER" id="PTHR21599:SF0">
    <property type="entry name" value="GLYCERATE KINASE"/>
    <property type="match status" value="1"/>
</dbReference>
<dbReference type="InterPro" id="IPR018193">
    <property type="entry name" value="Glyc_kinase_flavodox-like_fold"/>
</dbReference>
<dbReference type="SUPFAM" id="SSF110738">
    <property type="entry name" value="Glycerate kinase I"/>
    <property type="match status" value="1"/>
</dbReference>
<dbReference type="NCBIfam" id="TIGR00045">
    <property type="entry name" value="glycerate kinase"/>
    <property type="match status" value="1"/>
</dbReference>
<evidence type="ECO:0000256" key="1">
    <source>
        <dbReference type="ARBA" id="ARBA00006284"/>
    </source>
</evidence>
<keyword evidence="2 4" id="KW-0808">Transferase</keyword>
<evidence type="ECO:0000256" key="4">
    <source>
        <dbReference type="PIRNR" id="PIRNR006078"/>
    </source>
</evidence>
<dbReference type="AlphaFoldDB" id="A0A9D1N8M3"/>
<organism evidence="5 6">
    <name type="scientific">Candidatus Allocopromorpha excrementipullorum</name>
    <dbReference type="NCBI Taxonomy" id="2840743"/>
    <lineage>
        <taxon>Bacteria</taxon>
        <taxon>Bacillati</taxon>
        <taxon>Bacillota</taxon>
        <taxon>Clostridia</taxon>
        <taxon>Eubacteriales</taxon>
        <taxon>Eubacteriaceae</taxon>
        <taxon>Eubacteriaceae incertae sedis</taxon>
        <taxon>Candidatus Allocopromorpha</taxon>
    </lineage>
</organism>
<dbReference type="GO" id="GO:0031388">
    <property type="term" value="P:organic acid phosphorylation"/>
    <property type="evidence" value="ECO:0007669"/>
    <property type="project" value="UniProtKB-UniRule"/>
</dbReference>
<comment type="similarity">
    <text evidence="1 4">Belongs to the glycerate kinase type-1 family.</text>
</comment>
<dbReference type="Proteomes" id="UP000824130">
    <property type="component" value="Unassembled WGS sequence"/>
</dbReference>
<dbReference type="InterPro" id="IPR036129">
    <property type="entry name" value="Glycerate_kinase_sf"/>
</dbReference>
<accession>A0A9D1N8M3</accession>
<dbReference type="Pfam" id="PF02595">
    <property type="entry name" value="Gly_kinase"/>
    <property type="match status" value="1"/>
</dbReference>
<gene>
    <name evidence="5" type="ORF">IAD25_08890</name>
</gene>
<dbReference type="InterPro" id="IPR018197">
    <property type="entry name" value="Glycerate_kinase_RE-like"/>
</dbReference>
<dbReference type="PIRSF" id="PIRSF006078">
    <property type="entry name" value="GlxK"/>
    <property type="match status" value="1"/>
</dbReference>
<dbReference type="GO" id="GO:0008887">
    <property type="term" value="F:glycerate kinase activity"/>
    <property type="evidence" value="ECO:0007669"/>
    <property type="project" value="UniProtKB-UniRule"/>
</dbReference>
<protein>
    <submittedName>
        <fullName evidence="5">Glycerate kinase</fullName>
    </submittedName>
</protein>
<dbReference type="EMBL" id="DVOB01000191">
    <property type="protein sequence ID" value="HIU96799.1"/>
    <property type="molecule type" value="Genomic_DNA"/>
</dbReference>
<dbReference type="InterPro" id="IPR004381">
    <property type="entry name" value="Glycerate_kinase"/>
</dbReference>
<reference evidence="5" key="2">
    <citation type="journal article" date="2021" name="PeerJ">
        <title>Extensive microbial diversity within the chicken gut microbiome revealed by metagenomics and culture.</title>
        <authorList>
            <person name="Gilroy R."/>
            <person name="Ravi A."/>
            <person name="Getino M."/>
            <person name="Pursley I."/>
            <person name="Horton D.L."/>
            <person name="Alikhan N.F."/>
            <person name="Baker D."/>
            <person name="Gharbi K."/>
            <person name="Hall N."/>
            <person name="Watson M."/>
            <person name="Adriaenssens E.M."/>
            <person name="Foster-Nyarko E."/>
            <person name="Jarju S."/>
            <person name="Secka A."/>
            <person name="Antonio M."/>
            <person name="Oren A."/>
            <person name="Chaudhuri R.R."/>
            <person name="La Ragione R."/>
            <person name="Hildebrand F."/>
            <person name="Pallen M.J."/>
        </authorList>
    </citation>
    <scope>NUCLEOTIDE SEQUENCE</scope>
    <source>
        <strain evidence="5">ChiSjej4B22-8349</strain>
    </source>
</reference>
<reference evidence="5" key="1">
    <citation type="submission" date="2020-10" db="EMBL/GenBank/DDBJ databases">
        <authorList>
            <person name="Gilroy R."/>
        </authorList>
    </citation>
    <scope>NUCLEOTIDE SEQUENCE</scope>
    <source>
        <strain evidence="5">ChiSjej4B22-8349</strain>
    </source>
</reference>
<evidence type="ECO:0000313" key="6">
    <source>
        <dbReference type="Proteomes" id="UP000824130"/>
    </source>
</evidence>
<evidence type="ECO:0000313" key="5">
    <source>
        <dbReference type="EMBL" id="HIU96799.1"/>
    </source>
</evidence>
<evidence type="ECO:0000256" key="3">
    <source>
        <dbReference type="ARBA" id="ARBA00022777"/>
    </source>
</evidence>